<comment type="caution">
    <text evidence="1">The sequence shown here is derived from an EMBL/GenBank/DDBJ whole genome shotgun (WGS) entry which is preliminary data.</text>
</comment>
<evidence type="ECO:0000313" key="2">
    <source>
        <dbReference type="Proteomes" id="UP000186594"/>
    </source>
</evidence>
<sequence length="328" mass="35869">MAAIAFRRSIYTVRTVKSETLNDCVPRCLSSAPKDADLMVLLYSHSLCRDMELSSLLQTFGARKTITAIVDDTILGNGCSILATKEEMFNVTLEKCTEQEIRVGRFWRIDRSGENPNLELGKTQSRVCNTTSVVLGQECLDQNSLGIVPAKTYFTFDRKHCISLGGKLLQSDECIRISLPGITGPVNRNSGLRKVGSPVTCFTAKGNILLTINNTDAIKWLLQHPEGYVSGWYVLINDDFAVSVLSGDPSRGIIALEGYNPKPSDHLQLCNFHKPEKADSLRAGSIFAATDVLPVEEGAVFGAVCVDGYWSRGVKCKIPGFISSLTLP</sequence>
<gene>
    <name evidence="1" type="ORF">NEOLI_002879</name>
</gene>
<dbReference type="AlphaFoldDB" id="A0A1U7LSZ7"/>
<proteinExistence type="predicted"/>
<name>A0A1U7LSZ7_NEOID</name>
<dbReference type="EMBL" id="LXFE01000324">
    <property type="protein sequence ID" value="OLL25738.1"/>
    <property type="molecule type" value="Genomic_DNA"/>
</dbReference>
<reference evidence="1 2" key="1">
    <citation type="submission" date="2016-04" db="EMBL/GenBank/DDBJ databases">
        <title>Evolutionary innovation and constraint leading to complex multicellularity in the Ascomycota.</title>
        <authorList>
            <person name="Cisse O."/>
            <person name="Nguyen A."/>
            <person name="Hewitt D.A."/>
            <person name="Jedd G."/>
            <person name="Stajich J.E."/>
        </authorList>
    </citation>
    <scope>NUCLEOTIDE SEQUENCE [LARGE SCALE GENOMIC DNA]</scope>
    <source>
        <strain evidence="1 2">DAH-3</strain>
    </source>
</reference>
<keyword evidence="2" id="KW-1185">Reference proteome</keyword>
<evidence type="ECO:0000313" key="1">
    <source>
        <dbReference type="EMBL" id="OLL25738.1"/>
    </source>
</evidence>
<accession>A0A1U7LSZ7</accession>
<protein>
    <submittedName>
        <fullName evidence="1">Uncharacterized protein</fullName>
    </submittedName>
</protein>
<dbReference type="OrthoDB" id="10251508at2759"/>
<organism evidence="1 2">
    <name type="scientific">Neolecta irregularis (strain DAH-3)</name>
    <dbReference type="NCBI Taxonomy" id="1198029"/>
    <lineage>
        <taxon>Eukaryota</taxon>
        <taxon>Fungi</taxon>
        <taxon>Dikarya</taxon>
        <taxon>Ascomycota</taxon>
        <taxon>Taphrinomycotina</taxon>
        <taxon>Neolectales</taxon>
        <taxon>Neolectaceae</taxon>
        <taxon>Neolecta</taxon>
    </lineage>
</organism>
<dbReference type="Proteomes" id="UP000186594">
    <property type="component" value="Unassembled WGS sequence"/>
</dbReference>